<name>A0A1I5CS44_9FLAO</name>
<proteinExistence type="predicted"/>
<gene>
    <name evidence="1" type="ORF">SAMN05660413_02977</name>
</gene>
<evidence type="ECO:0000313" key="1">
    <source>
        <dbReference type="EMBL" id="SFN89778.1"/>
    </source>
</evidence>
<accession>A0A1I5CS44</accession>
<dbReference type="InterPro" id="IPR027417">
    <property type="entry name" value="P-loop_NTPase"/>
</dbReference>
<dbReference type="Gene3D" id="3.40.50.300">
    <property type="entry name" value="P-loop containing nucleotide triphosphate hydrolases"/>
    <property type="match status" value="1"/>
</dbReference>
<dbReference type="EMBL" id="FOVL01000024">
    <property type="protein sequence ID" value="SFN89778.1"/>
    <property type="molecule type" value="Genomic_DNA"/>
</dbReference>
<dbReference type="Proteomes" id="UP000199153">
    <property type="component" value="Unassembled WGS sequence"/>
</dbReference>
<keyword evidence="2" id="KW-1185">Reference proteome</keyword>
<organism evidence="1 2">
    <name type="scientific">Salegentibacter flavus</name>
    <dbReference type="NCBI Taxonomy" id="287099"/>
    <lineage>
        <taxon>Bacteria</taxon>
        <taxon>Pseudomonadati</taxon>
        <taxon>Bacteroidota</taxon>
        <taxon>Flavobacteriia</taxon>
        <taxon>Flavobacteriales</taxon>
        <taxon>Flavobacteriaceae</taxon>
        <taxon>Salegentibacter</taxon>
    </lineage>
</organism>
<dbReference type="OrthoDB" id="835620at2"/>
<dbReference type="SUPFAM" id="SSF52540">
    <property type="entry name" value="P-loop containing nucleoside triphosphate hydrolases"/>
    <property type="match status" value="1"/>
</dbReference>
<dbReference type="STRING" id="287099.SAMN05660413_02977"/>
<protein>
    <recommendedName>
        <fullName evidence="3">DNA replication protein DnaC</fullName>
    </recommendedName>
</protein>
<dbReference type="RefSeq" id="WP_093411076.1">
    <property type="nucleotide sequence ID" value="NZ_FOVL01000024.1"/>
</dbReference>
<reference evidence="1 2" key="1">
    <citation type="submission" date="2016-10" db="EMBL/GenBank/DDBJ databases">
        <authorList>
            <person name="de Groot N.N."/>
        </authorList>
    </citation>
    <scope>NUCLEOTIDE SEQUENCE [LARGE SCALE GENOMIC DNA]</scope>
    <source>
        <strain evidence="1 2">DSM 17794</strain>
    </source>
</reference>
<dbReference type="AlphaFoldDB" id="A0A1I5CS44"/>
<evidence type="ECO:0008006" key="3">
    <source>
        <dbReference type="Google" id="ProtNLM"/>
    </source>
</evidence>
<sequence length="218" mass="24976">MESLYEIKEDGKSHILGRVRDRKIHYDFGAILKYLEWKGQSRYGQKFVLDPIDKSTVFNLCAYTVADKELCEKLGLDLRKGIFLSGPVGCGKTALIQLLRNLIPHRKTYQVIPARNIVFAFNHLGYKIIADYGNAGPICLDDIGVEPTGKFFGRDCNVIGEILISRYDRYPPRIPLTHITTNLNADEIEERYGSRVRSRMRQMFNLIAFPGDSKDKRM</sequence>
<evidence type="ECO:0000313" key="2">
    <source>
        <dbReference type="Proteomes" id="UP000199153"/>
    </source>
</evidence>